<dbReference type="CDD" id="cd01399">
    <property type="entry name" value="GlcN6P_deaminase"/>
    <property type="match status" value="1"/>
</dbReference>
<dbReference type="InterPro" id="IPR006148">
    <property type="entry name" value="Glc/Gal-6P_isomerase"/>
</dbReference>
<dbReference type="InterPro" id="IPR037171">
    <property type="entry name" value="NagB/RpiA_transferase-like"/>
</dbReference>
<evidence type="ECO:0000313" key="5">
    <source>
        <dbReference type="Proteomes" id="UP000316252"/>
    </source>
</evidence>
<dbReference type="GO" id="GO:0006046">
    <property type="term" value="P:N-acetylglucosamine catabolic process"/>
    <property type="evidence" value="ECO:0007669"/>
    <property type="project" value="TreeGrafter"/>
</dbReference>
<comment type="caution">
    <text evidence="4">The sequence shown here is derived from an EMBL/GenBank/DDBJ whole genome shotgun (WGS) entry which is preliminary data.</text>
</comment>
<protein>
    <submittedName>
        <fullName evidence="4">Glucosamine-6-phosphate deaminase</fullName>
    </submittedName>
</protein>
<dbReference type="GO" id="GO:0019262">
    <property type="term" value="P:N-acetylneuraminate catabolic process"/>
    <property type="evidence" value="ECO:0007669"/>
    <property type="project" value="TreeGrafter"/>
</dbReference>
<name>A0A506XZV0_9MICO</name>
<gene>
    <name evidence="4" type="ORF">FJ657_16665</name>
</gene>
<dbReference type="GO" id="GO:0004342">
    <property type="term" value="F:glucosamine-6-phosphate deaminase activity"/>
    <property type="evidence" value="ECO:0007669"/>
    <property type="project" value="InterPro"/>
</dbReference>
<accession>A0A506XZV0</accession>
<reference evidence="4 5" key="1">
    <citation type="submission" date="2019-06" db="EMBL/GenBank/DDBJ databases">
        <authorList>
            <person name="Li F."/>
        </authorList>
    </citation>
    <scope>NUCLEOTIDE SEQUENCE [LARGE SCALE GENOMIC DNA]</scope>
    <source>
        <strain evidence="4 5">10F1D-1</strain>
    </source>
</reference>
<feature type="domain" description="Glucosamine/galactosamine-6-phosphate isomerase" evidence="3">
    <location>
        <begin position="9"/>
        <end position="227"/>
    </location>
</feature>
<sequence length="244" mass="25518">MTVIVVDSADQVAAQAADLVVEGLAGWSNPLLGVATGSSPLGLYAELAQRRSRGRLDLSGVRGFALDEYVGLGPSDSRSYAAFVRDRIESPLGLERGAIRVPAGDTADPAGYAADYDREIRASGGVHVQVLGIGTNGHIGFNEPYSSLGSRTRVVELTAATRLANARFFEHVDEVPRAAITQGIATISEARRLVLVAVGEEKAEAVAAAVEGPVTTRVPASALQLHADAVLVLDRAAASQLREH</sequence>
<evidence type="ECO:0000256" key="1">
    <source>
        <dbReference type="ARBA" id="ARBA00022801"/>
    </source>
</evidence>
<dbReference type="PANTHER" id="PTHR11280:SF5">
    <property type="entry name" value="GLUCOSAMINE-6-PHOSPHATE ISOMERASE"/>
    <property type="match status" value="1"/>
</dbReference>
<dbReference type="SUPFAM" id="SSF100950">
    <property type="entry name" value="NagB/RpiA/CoA transferase-like"/>
    <property type="match status" value="1"/>
</dbReference>
<proteinExistence type="predicted"/>
<dbReference type="GO" id="GO:0005975">
    <property type="term" value="P:carbohydrate metabolic process"/>
    <property type="evidence" value="ECO:0007669"/>
    <property type="project" value="InterPro"/>
</dbReference>
<dbReference type="Proteomes" id="UP000316252">
    <property type="component" value="Unassembled WGS sequence"/>
</dbReference>
<dbReference type="Pfam" id="PF01182">
    <property type="entry name" value="Glucosamine_iso"/>
    <property type="match status" value="1"/>
</dbReference>
<evidence type="ECO:0000313" key="4">
    <source>
        <dbReference type="EMBL" id="TPW74248.1"/>
    </source>
</evidence>
<dbReference type="OrthoDB" id="9791139at2"/>
<dbReference type="AlphaFoldDB" id="A0A506XZV0"/>
<dbReference type="RefSeq" id="WP_141164826.1">
    <property type="nucleotide sequence ID" value="NZ_VHQG01000005.1"/>
</dbReference>
<keyword evidence="2" id="KW-0119">Carbohydrate metabolism</keyword>
<dbReference type="EMBL" id="VHQG01000005">
    <property type="protein sequence ID" value="TPW74248.1"/>
    <property type="molecule type" value="Genomic_DNA"/>
</dbReference>
<keyword evidence="1" id="KW-0378">Hydrolase</keyword>
<evidence type="ECO:0000259" key="3">
    <source>
        <dbReference type="Pfam" id="PF01182"/>
    </source>
</evidence>
<dbReference type="GO" id="GO:0006043">
    <property type="term" value="P:glucosamine catabolic process"/>
    <property type="evidence" value="ECO:0007669"/>
    <property type="project" value="TreeGrafter"/>
</dbReference>
<dbReference type="PROSITE" id="PS01161">
    <property type="entry name" value="GLC_GALNAC_ISOMERASE"/>
    <property type="match status" value="1"/>
</dbReference>
<dbReference type="GO" id="GO:0042802">
    <property type="term" value="F:identical protein binding"/>
    <property type="evidence" value="ECO:0007669"/>
    <property type="project" value="TreeGrafter"/>
</dbReference>
<organism evidence="4 5">
    <name type="scientific">Schumannella soli</name>
    <dbReference type="NCBI Taxonomy" id="2590779"/>
    <lineage>
        <taxon>Bacteria</taxon>
        <taxon>Bacillati</taxon>
        <taxon>Actinomycetota</taxon>
        <taxon>Actinomycetes</taxon>
        <taxon>Micrococcales</taxon>
        <taxon>Microbacteriaceae</taxon>
        <taxon>Schumannella</taxon>
    </lineage>
</organism>
<dbReference type="GO" id="GO:0005737">
    <property type="term" value="C:cytoplasm"/>
    <property type="evidence" value="ECO:0007669"/>
    <property type="project" value="TreeGrafter"/>
</dbReference>
<evidence type="ECO:0000256" key="2">
    <source>
        <dbReference type="ARBA" id="ARBA00023277"/>
    </source>
</evidence>
<dbReference type="Gene3D" id="3.40.50.1360">
    <property type="match status" value="1"/>
</dbReference>
<keyword evidence="5" id="KW-1185">Reference proteome</keyword>
<dbReference type="InterPro" id="IPR018321">
    <property type="entry name" value="Glucosamine6P_isomerase_CS"/>
</dbReference>
<dbReference type="PANTHER" id="PTHR11280">
    <property type="entry name" value="GLUCOSAMINE-6-PHOSPHATE ISOMERASE"/>
    <property type="match status" value="1"/>
</dbReference>
<dbReference type="InterPro" id="IPR004547">
    <property type="entry name" value="Glucosamine6P_isomerase"/>
</dbReference>